<accession>A0A495IL97</accession>
<evidence type="ECO:0000313" key="2">
    <source>
        <dbReference type="Proteomes" id="UP000280008"/>
    </source>
</evidence>
<name>A0A495IL97_9MICO</name>
<keyword evidence="2" id="KW-1185">Reference proteome</keyword>
<dbReference type="Proteomes" id="UP000280008">
    <property type="component" value="Unassembled WGS sequence"/>
</dbReference>
<comment type="caution">
    <text evidence="1">The sequence shown here is derived from an EMBL/GenBank/DDBJ whole genome shotgun (WGS) entry which is preliminary data.</text>
</comment>
<dbReference type="Pfam" id="PF13289">
    <property type="entry name" value="SIR2_2"/>
    <property type="match status" value="1"/>
</dbReference>
<dbReference type="RefSeq" id="WP_147430203.1">
    <property type="nucleotide sequence ID" value="NZ_RBKS01000001.1"/>
</dbReference>
<dbReference type="EMBL" id="RBKS01000001">
    <property type="protein sequence ID" value="RKR75905.1"/>
    <property type="molecule type" value="Genomic_DNA"/>
</dbReference>
<dbReference type="OrthoDB" id="3402988at2"/>
<proteinExistence type="predicted"/>
<sequence>MSQTFREAVRSNSVIVIAGAGISANATGGAGTATWRGLLMEGIERLEDLRGQRWANLQRQTLELAFDDNDMALLLSVAQSVSAAIRQLGDAAFATWLSETVGQLRVSNARVIQALESLPFPLLTTNYDTLLDGDRGTAVWTHPTDVQAALTGQTRRVVHLHGVWEEPDSVVLTAVDYDRLLQSDVAQSLQRAASSLHSLVYVGFGAGLDDPNFSELIKWHSSAFKPSSVPHFVLCRAEDERALAATHTRTHIIPVVYGDTYDDLPAFLEQMQPLDDSVVLSPAGIVQDLVGEAQSAFERRLVADSVIAESRQDVESIALADAVLPPVLLPVPYAEHLRARKSRPGDPSTERIDPSEVAHGHDVILIVGDENSGLSTTIDWIALEAARFLGGAVPLHISFRACQPSGHPLRDQLVHEARSRGFTRSNDSALPPYVLALDDFSASVPRVSERVIRDLVASEALCAVIGCAAGAEDEVIERLRTAGITASVGYIGRLSSRDVRTMADMSAVADPEKLTATVLGVIQAENLPRTPYTIALLITVLARSGVISPQTSQTSILDDYVGMLLGRGDPHEDARVGLDQNGREAVLAQLAQEFVQRRVGGLLEIEVLEHMQAAFDRMTWKERPTDVLRNLIKRGLLRWDGRHVSFARSSFLHLFAAKRAAMDAEFKATLLADPLFFASALAHYAALIRYDASLVMSLMPLLTDRQWEPGSGGVFEELPISEPEFRDEVMLEHDAALDLRSPSPETHEIENAFFDRTDDQDRPPFPITTDEQLSPVSTLFRTVDLVSKALRDSDQVEGHDLKRSALMTVLDHWGYLLSLMSSDPTFRDFVRQVIDESLTEKDRANLDTDDAVEEWSKIFAASGTAGGIAVTLASRRLSAPLEVAIDDGCSDWTEHRALAGAFFLYALQEDGWVGRMRVLLEGRGNLWVVARFLLYLCLGAFFDDRVANQDSDALLQLCLDLSQRGTNYKTKDERISHREQLRRKYLNDRLRARAERKDRQAPAIAN</sequence>
<reference evidence="1 2" key="1">
    <citation type="submission" date="2018-10" db="EMBL/GenBank/DDBJ databases">
        <title>Sequencing the genomes of 1000 actinobacteria strains.</title>
        <authorList>
            <person name="Klenk H.-P."/>
        </authorList>
    </citation>
    <scope>NUCLEOTIDE SEQUENCE [LARGE SCALE GENOMIC DNA]</scope>
    <source>
        <strain evidence="1 2">DSM 17894</strain>
    </source>
</reference>
<gene>
    <name evidence="1" type="ORF">C8E83_3069</name>
</gene>
<protein>
    <submittedName>
        <fullName evidence="1">SIR2-like protein</fullName>
    </submittedName>
</protein>
<organism evidence="1 2">
    <name type="scientific">Frondihabitans australicus</name>
    <dbReference type="NCBI Taxonomy" id="386892"/>
    <lineage>
        <taxon>Bacteria</taxon>
        <taxon>Bacillati</taxon>
        <taxon>Actinomycetota</taxon>
        <taxon>Actinomycetes</taxon>
        <taxon>Micrococcales</taxon>
        <taxon>Microbacteriaceae</taxon>
        <taxon>Frondihabitans</taxon>
    </lineage>
</organism>
<evidence type="ECO:0000313" key="1">
    <source>
        <dbReference type="EMBL" id="RKR75905.1"/>
    </source>
</evidence>
<dbReference type="AlphaFoldDB" id="A0A495IL97"/>